<keyword evidence="2 5" id="KW-0378">Hydrolase</keyword>
<dbReference type="PANTHER" id="PTHR35527:SF2">
    <property type="entry name" value="HYDROLASE"/>
    <property type="match status" value="1"/>
</dbReference>
<dbReference type="PANTHER" id="PTHR35527">
    <property type="entry name" value="CHOLOYLGLYCINE HYDROLASE"/>
    <property type="match status" value="1"/>
</dbReference>
<keyword evidence="6" id="KW-1185">Reference proteome</keyword>
<feature type="chain" id="PRO_5020632861" evidence="3">
    <location>
        <begin position="23"/>
        <end position="348"/>
    </location>
</feature>
<sequence>MTTRLAALLGVAGLCAATVAAACTRATYLGPEGTVITARSMDWSEDTLTDLWAFPRGLDRNGGTGERTLRWRSRYGSLVASAYDAGSADGMNERGLVANLLYLAESDFGEAVDGRPTLSVGAWPQYVLDNFATVAEAVEALRAEPFRIIGFALPNGRKASLHLAISDASGDSAVVEYLGGKLTINHGRDYQVMTNSPVFADQLALTRYWEEVGGMAMLPGTIRAADRFVRASYYTHAVPQTADARQAVASMLGVIRNVSVPYGITTPDKPNIASTLWRTVADQKTLTYYFDNALTPNVVWVRMAELNLAEGQPVRRAGLRELGDVAGSMAGRFQPAQPYEFRITFGPK</sequence>
<evidence type="ECO:0000256" key="1">
    <source>
        <dbReference type="ARBA" id="ARBA00006625"/>
    </source>
</evidence>
<evidence type="ECO:0000256" key="2">
    <source>
        <dbReference type="ARBA" id="ARBA00022801"/>
    </source>
</evidence>
<organism evidence="5 6">
    <name type="scientific">Roseicella aquatilis</name>
    <dbReference type="NCBI Taxonomy" id="2527868"/>
    <lineage>
        <taxon>Bacteria</taxon>
        <taxon>Pseudomonadati</taxon>
        <taxon>Pseudomonadota</taxon>
        <taxon>Alphaproteobacteria</taxon>
        <taxon>Acetobacterales</taxon>
        <taxon>Roseomonadaceae</taxon>
        <taxon>Roseicella</taxon>
    </lineage>
</organism>
<dbReference type="OrthoDB" id="1265391at2"/>
<dbReference type="Gene3D" id="3.60.60.10">
    <property type="entry name" value="Penicillin V Acylase, Chain A"/>
    <property type="match status" value="1"/>
</dbReference>
<dbReference type="Proteomes" id="UP000295023">
    <property type="component" value="Unassembled WGS sequence"/>
</dbReference>
<dbReference type="CDD" id="cd01902">
    <property type="entry name" value="Ntn_CGH"/>
    <property type="match status" value="1"/>
</dbReference>
<dbReference type="AlphaFoldDB" id="A0A4R4D655"/>
<evidence type="ECO:0000256" key="3">
    <source>
        <dbReference type="SAM" id="SignalP"/>
    </source>
</evidence>
<dbReference type="InterPro" id="IPR029132">
    <property type="entry name" value="CBAH/NAAA_C"/>
</dbReference>
<dbReference type="InterPro" id="IPR029055">
    <property type="entry name" value="Ntn_hydrolases_N"/>
</dbReference>
<accession>A0A4R4D655</accession>
<gene>
    <name evidence="5" type="ORF">EXY23_23620</name>
</gene>
<comment type="similarity">
    <text evidence="1">Belongs to the peptidase C59 family.</text>
</comment>
<dbReference type="GO" id="GO:0016787">
    <property type="term" value="F:hydrolase activity"/>
    <property type="evidence" value="ECO:0007669"/>
    <property type="project" value="UniProtKB-KW"/>
</dbReference>
<evidence type="ECO:0000313" key="5">
    <source>
        <dbReference type="EMBL" id="TCZ54250.1"/>
    </source>
</evidence>
<dbReference type="EMBL" id="SKBM01000034">
    <property type="protein sequence ID" value="TCZ54250.1"/>
    <property type="molecule type" value="Genomic_DNA"/>
</dbReference>
<evidence type="ECO:0000259" key="4">
    <source>
        <dbReference type="Pfam" id="PF02275"/>
    </source>
</evidence>
<dbReference type="SUPFAM" id="SSF56235">
    <property type="entry name" value="N-terminal nucleophile aminohydrolases (Ntn hydrolases)"/>
    <property type="match status" value="1"/>
</dbReference>
<evidence type="ECO:0000313" key="6">
    <source>
        <dbReference type="Proteomes" id="UP000295023"/>
    </source>
</evidence>
<reference evidence="5 6" key="1">
    <citation type="submission" date="2019-03" db="EMBL/GenBank/DDBJ databases">
        <title>Paracraurococcus aquatilis NE82 genome sequence.</title>
        <authorList>
            <person name="Zhao Y."/>
            <person name="Du Z."/>
        </authorList>
    </citation>
    <scope>NUCLEOTIDE SEQUENCE [LARGE SCALE GENOMIC DNA]</scope>
    <source>
        <strain evidence="5 6">NE82</strain>
    </source>
</reference>
<protein>
    <submittedName>
        <fullName evidence="5">Linear amide C-N hydrolase</fullName>
    </submittedName>
</protein>
<dbReference type="Pfam" id="PF02275">
    <property type="entry name" value="CBAH"/>
    <property type="match status" value="1"/>
</dbReference>
<comment type="caution">
    <text evidence="5">The sequence shown here is derived from an EMBL/GenBank/DDBJ whole genome shotgun (WGS) entry which is preliminary data.</text>
</comment>
<name>A0A4R4D655_9PROT</name>
<proteinExistence type="inferred from homology"/>
<feature type="domain" description="Choloylglycine hydrolase/NAAA C-terminal" evidence="4">
    <location>
        <begin position="23"/>
        <end position="309"/>
    </location>
</feature>
<feature type="signal peptide" evidence="3">
    <location>
        <begin position="1"/>
        <end position="22"/>
    </location>
</feature>
<keyword evidence="3" id="KW-0732">Signal</keyword>
<dbReference type="PROSITE" id="PS51257">
    <property type="entry name" value="PROKAR_LIPOPROTEIN"/>
    <property type="match status" value="1"/>
</dbReference>
<dbReference type="InterPro" id="IPR052193">
    <property type="entry name" value="Peptidase_C59"/>
</dbReference>